<proteinExistence type="predicted"/>
<comment type="caution">
    <text evidence="1">The sequence shown here is derived from an EMBL/GenBank/DDBJ whole genome shotgun (WGS) entry which is preliminary data.</text>
</comment>
<reference evidence="1 2" key="1">
    <citation type="submission" date="2014-01" db="EMBL/GenBank/DDBJ databases">
        <title>Actinotalea ferrariae CF5-4.</title>
        <authorList>
            <person name="Chen F."/>
            <person name="Li Y."/>
            <person name="Wang G."/>
        </authorList>
    </citation>
    <scope>NUCLEOTIDE SEQUENCE [LARGE SCALE GENOMIC DNA]</scope>
    <source>
        <strain evidence="1 2">CF5-4</strain>
    </source>
</reference>
<dbReference type="EMBL" id="AXCW01000097">
    <property type="protein sequence ID" value="EYR63394.1"/>
    <property type="molecule type" value="Genomic_DNA"/>
</dbReference>
<evidence type="ECO:0000313" key="1">
    <source>
        <dbReference type="EMBL" id="EYR63394.1"/>
    </source>
</evidence>
<evidence type="ECO:0000313" key="2">
    <source>
        <dbReference type="Proteomes" id="UP000019753"/>
    </source>
</evidence>
<keyword evidence="2" id="KW-1185">Reference proteome</keyword>
<gene>
    <name evidence="1" type="ORF">N866_01010</name>
</gene>
<sequence length="231" mass="23718">MLGVVVVALVAGLAALLGRSGIIVNTDPEGDDQHFLEEFGDTGVPFELFDDGKGSATVHGGVLILESSIGDMLDYWIVGPMDSARIQVDVAAGPGSYGGTAIGGPYGAGDSGWYVTAQITDSGQLYLYEGGGTSVEKTDGVAADPGVKVSLEMTHSEDGTEQTFTAVLMEPLGSGVWVSVDESELSLTLPAREASAVFVSVGPMEGPAADGTFELARAAFDNFDLSYDPAG</sequence>
<protein>
    <submittedName>
        <fullName evidence="1">Uncharacterized protein</fullName>
    </submittedName>
</protein>
<dbReference type="Proteomes" id="UP000019753">
    <property type="component" value="Unassembled WGS sequence"/>
</dbReference>
<name>A0A021VQE7_9CELL</name>
<accession>A0A021VQE7</accession>
<organism evidence="1 2">
    <name type="scientific">Actinotalea ferrariae CF5-4</name>
    <dbReference type="NCBI Taxonomy" id="948458"/>
    <lineage>
        <taxon>Bacteria</taxon>
        <taxon>Bacillati</taxon>
        <taxon>Actinomycetota</taxon>
        <taxon>Actinomycetes</taxon>
        <taxon>Micrococcales</taxon>
        <taxon>Cellulomonadaceae</taxon>
        <taxon>Actinotalea</taxon>
    </lineage>
</organism>
<dbReference type="AlphaFoldDB" id="A0A021VQE7"/>